<gene>
    <name evidence="6" type="ORF">SDRG_14532</name>
</gene>
<dbReference type="PANTHER" id="PTHR44360:SF1">
    <property type="entry name" value="DNAJ HOMOLOG SUBFAMILY B MEMBER 9"/>
    <property type="match status" value="1"/>
</dbReference>
<evidence type="ECO:0000313" key="6">
    <source>
        <dbReference type="EMBL" id="EQC27694.1"/>
    </source>
</evidence>
<dbReference type="PROSITE" id="PS50076">
    <property type="entry name" value="DNAJ_2"/>
    <property type="match status" value="1"/>
</dbReference>
<feature type="chain" id="PRO_5004569069" description="J domain-containing protein" evidence="4">
    <location>
        <begin position="19"/>
        <end position="317"/>
    </location>
</feature>
<keyword evidence="3" id="KW-0812">Transmembrane</keyword>
<dbReference type="PANTHER" id="PTHR44360">
    <property type="entry name" value="DNAJ HOMOLOG SUBFAMILY B MEMBER 9"/>
    <property type="match status" value="1"/>
</dbReference>
<dbReference type="Pfam" id="PF00226">
    <property type="entry name" value="DnaJ"/>
    <property type="match status" value="1"/>
</dbReference>
<dbReference type="AlphaFoldDB" id="T0PQD0"/>
<dbReference type="RefSeq" id="XP_008618889.1">
    <property type="nucleotide sequence ID" value="XM_008620667.1"/>
</dbReference>
<feature type="domain" description="J" evidence="5">
    <location>
        <begin position="21"/>
        <end position="85"/>
    </location>
</feature>
<dbReference type="SUPFAM" id="SSF46565">
    <property type="entry name" value="Chaperone J-domain"/>
    <property type="match status" value="1"/>
</dbReference>
<dbReference type="VEuPathDB" id="FungiDB:SDRG_14532"/>
<keyword evidence="4" id="KW-0732">Signal</keyword>
<keyword evidence="3" id="KW-1133">Transmembrane helix</keyword>
<dbReference type="Gene3D" id="1.10.287.110">
    <property type="entry name" value="DnaJ domain"/>
    <property type="match status" value="1"/>
</dbReference>
<feature type="signal peptide" evidence="4">
    <location>
        <begin position="1"/>
        <end position="18"/>
    </location>
</feature>
<dbReference type="PRINTS" id="PR00625">
    <property type="entry name" value="JDOMAIN"/>
</dbReference>
<dbReference type="GO" id="GO:0051787">
    <property type="term" value="F:misfolded protein binding"/>
    <property type="evidence" value="ECO:0007669"/>
    <property type="project" value="TreeGrafter"/>
</dbReference>
<dbReference type="STRING" id="1156394.T0PQD0"/>
<evidence type="ECO:0000313" key="7">
    <source>
        <dbReference type="Proteomes" id="UP000030762"/>
    </source>
</evidence>
<evidence type="ECO:0000256" key="2">
    <source>
        <dbReference type="SAM" id="MobiDB-lite"/>
    </source>
</evidence>
<feature type="compositionally biased region" description="Low complexity" evidence="2">
    <location>
        <begin position="78"/>
        <end position="92"/>
    </location>
</feature>
<evidence type="ECO:0000256" key="1">
    <source>
        <dbReference type="ARBA" id="ARBA00023186"/>
    </source>
</evidence>
<feature type="compositionally biased region" description="Pro residues" evidence="2">
    <location>
        <begin position="150"/>
        <end position="166"/>
    </location>
</feature>
<dbReference type="GO" id="GO:0051087">
    <property type="term" value="F:protein-folding chaperone binding"/>
    <property type="evidence" value="ECO:0007669"/>
    <property type="project" value="TreeGrafter"/>
</dbReference>
<evidence type="ECO:0000256" key="4">
    <source>
        <dbReference type="SAM" id="SignalP"/>
    </source>
</evidence>
<feature type="region of interest" description="Disordered" evidence="2">
    <location>
        <begin position="77"/>
        <end position="99"/>
    </location>
</feature>
<dbReference type="EMBL" id="JH767204">
    <property type="protein sequence ID" value="EQC27694.1"/>
    <property type="molecule type" value="Genomic_DNA"/>
</dbReference>
<proteinExistence type="predicted"/>
<organism evidence="6 7">
    <name type="scientific">Saprolegnia diclina (strain VS20)</name>
    <dbReference type="NCBI Taxonomy" id="1156394"/>
    <lineage>
        <taxon>Eukaryota</taxon>
        <taxon>Sar</taxon>
        <taxon>Stramenopiles</taxon>
        <taxon>Oomycota</taxon>
        <taxon>Saprolegniomycetes</taxon>
        <taxon>Saprolegniales</taxon>
        <taxon>Saprolegniaceae</taxon>
        <taxon>Saprolegnia</taxon>
    </lineage>
</organism>
<feature type="transmembrane region" description="Helical" evidence="3">
    <location>
        <begin position="119"/>
        <end position="139"/>
    </location>
</feature>
<reference evidence="6 7" key="1">
    <citation type="submission" date="2012-04" db="EMBL/GenBank/DDBJ databases">
        <title>The Genome Sequence of Saprolegnia declina VS20.</title>
        <authorList>
            <consortium name="The Broad Institute Genome Sequencing Platform"/>
            <person name="Russ C."/>
            <person name="Nusbaum C."/>
            <person name="Tyler B."/>
            <person name="van West P."/>
            <person name="Dieguez-Uribeondo J."/>
            <person name="de Bruijn I."/>
            <person name="Tripathy S."/>
            <person name="Jiang R."/>
            <person name="Young S.K."/>
            <person name="Zeng Q."/>
            <person name="Gargeya S."/>
            <person name="Fitzgerald M."/>
            <person name="Haas B."/>
            <person name="Abouelleil A."/>
            <person name="Alvarado L."/>
            <person name="Arachchi H.M."/>
            <person name="Berlin A."/>
            <person name="Chapman S.B."/>
            <person name="Goldberg J."/>
            <person name="Griggs A."/>
            <person name="Gujja S."/>
            <person name="Hansen M."/>
            <person name="Howarth C."/>
            <person name="Imamovic A."/>
            <person name="Larimer J."/>
            <person name="McCowen C."/>
            <person name="Montmayeur A."/>
            <person name="Murphy C."/>
            <person name="Neiman D."/>
            <person name="Pearson M."/>
            <person name="Priest M."/>
            <person name="Roberts A."/>
            <person name="Saif S."/>
            <person name="Shea T."/>
            <person name="Sisk P."/>
            <person name="Sykes S."/>
            <person name="Wortman J."/>
            <person name="Nusbaum C."/>
            <person name="Birren B."/>
        </authorList>
    </citation>
    <scope>NUCLEOTIDE SEQUENCE [LARGE SCALE GENOMIC DNA]</scope>
    <source>
        <strain evidence="6 7">VS20</strain>
    </source>
</reference>
<sequence>MARLVGVGLLLLAALAMAAMDPYQTLGVRRGASEAHIKRAYKKLAIQYHPDKTGGDAAATTKFVEIQAAYEALTKKPSSSYSQQSQQSQQSHYQHHYHHQQQHQQYYSYQYTSTPRQNAGGGSMLYVLIIVGLLVAFLWSQLQPEEPIATSPPPARAQAPSPPPKLPTSASPFQSLAATYAPHVAELTSAHLSRRGRRTLVFCVRADPVFCSPLQQWRLMEHVALAVARDPVTCTWCDAETGDMRDMWAAFFEQQGLRHDDGFLIAIVNNTAKCAVMPPSSDVTIDVLDTWIAKLLEGQVDQQALAMDVPVLSPVYV</sequence>
<dbReference type="CDD" id="cd06257">
    <property type="entry name" value="DnaJ"/>
    <property type="match status" value="1"/>
</dbReference>
<dbReference type="GO" id="GO:0036503">
    <property type="term" value="P:ERAD pathway"/>
    <property type="evidence" value="ECO:0007669"/>
    <property type="project" value="TreeGrafter"/>
</dbReference>
<dbReference type="InterPro" id="IPR051948">
    <property type="entry name" value="Hsp70_co-chaperone_J-domain"/>
</dbReference>
<dbReference type="InterPro" id="IPR036869">
    <property type="entry name" value="J_dom_sf"/>
</dbReference>
<dbReference type="GeneID" id="19955259"/>
<evidence type="ECO:0000256" key="3">
    <source>
        <dbReference type="SAM" id="Phobius"/>
    </source>
</evidence>
<dbReference type="GO" id="GO:0005783">
    <property type="term" value="C:endoplasmic reticulum"/>
    <property type="evidence" value="ECO:0007669"/>
    <property type="project" value="TreeGrafter"/>
</dbReference>
<protein>
    <recommendedName>
        <fullName evidence="5">J domain-containing protein</fullName>
    </recommendedName>
</protein>
<dbReference type="OMA" id="VNNTAKC"/>
<dbReference type="InterPro" id="IPR001623">
    <property type="entry name" value="DnaJ_domain"/>
</dbReference>
<dbReference type="SMART" id="SM00271">
    <property type="entry name" value="DnaJ"/>
    <property type="match status" value="1"/>
</dbReference>
<dbReference type="InParanoid" id="T0PQD0"/>
<feature type="region of interest" description="Disordered" evidence="2">
    <location>
        <begin position="148"/>
        <end position="171"/>
    </location>
</feature>
<dbReference type="OrthoDB" id="10250354at2759"/>
<dbReference type="eggNOG" id="KOG0713">
    <property type="taxonomic scope" value="Eukaryota"/>
</dbReference>
<name>T0PQD0_SAPDV</name>
<evidence type="ECO:0000259" key="5">
    <source>
        <dbReference type="PROSITE" id="PS50076"/>
    </source>
</evidence>
<dbReference type="Proteomes" id="UP000030762">
    <property type="component" value="Unassembled WGS sequence"/>
</dbReference>
<keyword evidence="1" id="KW-0143">Chaperone</keyword>
<keyword evidence="3" id="KW-0472">Membrane</keyword>
<accession>T0PQD0</accession>
<keyword evidence="7" id="KW-1185">Reference proteome</keyword>